<evidence type="ECO:0000313" key="2">
    <source>
        <dbReference type="EMBL" id="TDN28931.1"/>
    </source>
</evidence>
<dbReference type="EMBL" id="NKLP01000257">
    <property type="protein sequence ID" value="TDN28931.1"/>
    <property type="molecule type" value="Genomic_DNA"/>
</dbReference>
<dbReference type="AlphaFoldDB" id="A0A4R6CR21"/>
<sequence>MKNQRIAVVNLDDKSTANWLEEHDDATVKVLPAEMLDGLMDSYSEYGIDVEANGAGYLADDPQFLTIHDIRKTNSSNGSNQAPKYNPVNTFTSEDGIVIAHVISSIKRIRTEDGQRKEITSCYPIMARSERSKRYLAKFHKGDYVVWRGSLNSYILRDTNGSYTNQTTYWINLSFLHGSWNPTVRKFARNLSNNSLKPNYEDSKNYEEVISESEAHSQSTEDQNTSRSISSSSVPNTVESSQTQASPYPDYQLPNDPNDQIQPDEQDSEQVDQKSNQSEQEQRQLDLNFNSASTTKKSSFSNKKQSKSKGYSNYSSENKKKNKPRSIKASDSKESKDAKQFSLKTDDLNYQKKSNSETDVKDQNKVEMRTLNAQDINFDF</sequence>
<feature type="compositionally biased region" description="Low complexity" evidence="1">
    <location>
        <begin position="289"/>
        <end position="316"/>
    </location>
</feature>
<feature type="compositionally biased region" description="Basic and acidic residues" evidence="1">
    <location>
        <begin position="328"/>
        <end position="366"/>
    </location>
</feature>
<comment type="caution">
    <text evidence="2">The sequence shown here is derived from an EMBL/GenBank/DDBJ whole genome shotgun (WGS) entry which is preliminary data.</text>
</comment>
<accession>A0A4R6CR21</accession>
<dbReference type="Proteomes" id="UP000295195">
    <property type="component" value="Unassembled WGS sequence"/>
</dbReference>
<name>A0A4R6CR21_9LACO</name>
<organism evidence="2 3">
    <name type="scientific">Lactobacillus crispatus</name>
    <dbReference type="NCBI Taxonomy" id="47770"/>
    <lineage>
        <taxon>Bacteria</taxon>
        <taxon>Bacillati</taxon>
        <taxon>Bacillota</taxon>
        <taxon>Bacilli</taxon>
        <taxon>Lactobacillales</taxon>
        <taxon>Lactobacillaceae</taxon>
        <taxon>Lactobacillus</taxon>
    </lineage>
</organism>
<protein>
    <submittedName>
        <fullName evidence="2">Uncharacterized protein</fullName>
    </submittedName>
</protein>
<gene>
    <name evidence="2" type="ORF">CEE75_12110</name>
</gene>
<evidence type="ECO:0000256" key="1">
    <source>
        <dbReference type="SAM" id="MobiDB-lite"/>
    </source>
</evidence>
<evidence type="ECO:0000313" key="3">
    <source>
        <dbReference type="Proteomes" id="UP000295195"/>
    </source>
</evidence>
<feature type="compositionally biased region" description="Low complexity" evidence="1">
    <location>
        <begin position="225"/>
        <end position="241"/>
    </location>
</feature>
<proteinExistence type="predicted"/>
<reference evidence="2 3" key="1">
    <citation type="submission" date="2017-06" db="EMBL/GenBank/DDBJ databases">
        <authorList>
            <person name="Swanenburg J."/>
            <person name="Kort R."/>
        </authorList>
    </citation>
    <scope>NUCLEOTIDE SEQUENCE [LARGE SCALE GENOMIC DNA]</scope>
    <source>
        <strain evidence="2 3">RL05</strain>
    </source>
</reference>
<feature type="region of interest" description="Disordered" evidence="1">
    <location>
        <begin position="193"/>
        <end position="366"/>
    </location>
</feature>
<dbReference type="RefSeq" id="WP_133476763.1">
    <property type="nucleotide sequence ID" value="NZ_NKLP01000257.1"/>
</dbReference>